<feature type="transmembrane region" description="Helical" evidence="6">
    <location>
        <begin position="134"/>
        <end position="151"/>
    </location>
</feature>
<proteinExistence type="predicted"/>
<dbReference type="InterPro" id="IPR050186">
    <property type="entry name" value="TPT_transporter"/>
</dbReference>
<feature type="transmembrane region" description="Helical" evidence="6">
    <location>
        <begin position="241"/>
        <end position="261"/>
    </location>
</feature>
<gene>
    <name evidence="9" type="primary">LOC113203004</name>
</gene>
<feature type="transmembrane region" description="Helical" evidence="6">
    <location>
        <begin position="189"/>
        <end position="210"/>
    </location>
</feature>
<feature type="domain" description="Sugar phosphate transporter" evidence="7">
    <location>
        <begin position="14"/>
        <end position="301"/>
    </location>
</feature>
<organism evidence="8 9">
    <name type="scientific">Frankliniella occidentalis</name>
    <name type="common">Western flower thrips</name>
    <name type="synonym">Euthrips occidentalis</name>
    <dbReference type="NCBI Taxonomy" id="133901"/>
    <lineage>
        <taxon>Eukaryota</taxon>
        <taxon>Metazoa</taxon>
        <taxon>Ecdysozoa</taxon>
        <taxon>Arthropoda</taxon>
        <taxon>Hexapoda</taxon>
        <taxon>Insecta</taxon>
        <taxon>Pterygota</taxon>
        <taxon>Neoptera</taxon>
        <taxon>Paraneoptera</taxon>
        <taxon>Thysanoptera</taxon>
        <taxon>Terebrantia</taxon>
        <taxon>Thripoidea</taxon>
        <taxon>Thripidae</taxon>
        <taxon>Frankliniella</taxon>
    </lineage>
</organism>
<dbReference type="SUPFAM" id="SSF103481">
    <property type="entry name" value="Multidrug resistance efflux transporter EmrE"/>
    <property type="match status" value="1"/>
</dbReference>
<evidence type="ECO:0000313" key="8">
    <source>
        <dbReference type="Proteomes" id="UP000504606"/>
    </source>
</evidence>
<protein>
    <submittedName>
        <fullName evidence="9">Solute carrier family 35 member E1 homolog</fullName>
    </submittedName>
</protein>
<dbReference type="Pfam" id="PF03151">
    <property type="entry name" value="TPT"/>
    <property type="match status" value="1"/>
</dbReference>
<keyword evidence="4 6" id="KW-0472">Membrane</keyword>
<sequence>MTVDSKQTRETLSVLGLCLLLYIVSSSNNVIGKMLLNDFPFPMTVTMVQLTSISLYSGPFFRLCGVRRFVDISWRYYFKLIVPLALGKFLASVLNHVSLWKVTVSYAHTVKATMPLFTVILSRIIMGEKQTGKVYLSLAPIIVGVAIATLTELSFDMAGLISTLTATLGLSLQNIFSKKVLHDTGMHHLRLLHILGRLALCMFLPLWLYFDLAAVLSHPNLIKNGSYRTLILLWADGGLNWLQNVLAFSVMSLVSPLTYAVASASKRLFVIGISLFILGNPVTTVNVLGMMMAVFGVLLYNKAKYDARQEEKKQTVLPMTQHLQPQSHKGYVSLPSSPHHNLNYLERSTNGNVSTMRAAGPKQNGSGNILTNGWADQSINVHIHPPINNNISSNGYTSREKKLSKPNILFV</sequence>
<evidence type="ECO:0000256" key="6">
    <source>
        <dbReference type="SAM" id="Phobius"/>
    </source>
</evidence>
<dbReference type="GeneID" id="113203004"/>
<reference evidence="9" key="1">
    <citation type="submission" date="2025-08" db="UniProtKB">
        <authorList>
            <consortium name="RefSeq"/>
        </authorList>
    </citation>
    <scope>IDENTIFICATION</scope>
    <source>
        <tissue evidence="9">Whole organism</tissue>
    </source>
</reference>
<evidence type="ECO:0000256" key="3">
    <source>
        <dbReference type="ARBA" id="ARBA00022989"/>
    </source>
</evidence>
<keyword evidence="8" id="KW-1185">Reference proteome</keyword>
<keyword evidence="2 6" id="KW-0812">Transmembrane</keyword>
<keyword evidence="3 6" id="KW-1133">Transmembrane helix</keyword>
<comment type="subcellular location">
    <subcellularLocation>
        <location evidence="1">Membrane</location>
        <topology evidence="1">Multi-pass membrane protein</topology>
    </subcellularLocation>
</comment>
<dbReference type="AlphaFoldDB" id="A0A6J1S379"/>
<dbReference type="GO" id="GO:0016020">
    <property type="term" value="C:membrane"/>
    <property type="evidence" value="ECO:0007669"/>
    <property type="project" value="UniProtKB-SubCell"/>
</dbReference>
<feature type="transmembrane region" description="Helical" evidence="6">
    <location>
        <begin position="103"/>
        <end position="122"/>
    </location>
</feature>
<feature type="region of interest" description="Disordered" evidence="5">
    <location>
        <begin position="390"/>
        <end position="411"/>
    </location>
</feature>
<evidence type="ECO:0000256" key="1">
    <source>
        <dbReference type="ARBA" id="ARBA00004141"/>
    </source>
</evidence>
<dbReference type="InterPro" id="IPR004853">
    <property type="entry name" value="Sugar_P_trans_dom"/>
</dbReference>
<dbReference type="RefSeq" id="XP_026273261.1">
    <property type="nucleotide sequence ID" value="XM_026417476.2"/>
</dbReference>
<accession>A0A6J1S379</accession>
<name>A0A6J1S379_FRAOC</name>
<evidence type="ECO:0000256" key="4">
    <source>
        <dbReference type="ARBA" id="ARBA00023136"/>
    </source>
</evidence>
<evidence type="ECO:0000313" key="9">
    <source>
        <dbReference type="RefSeq" id="XP_026273261.1"/>
    </source>
</evidence>
<evidence type="ECO:0000259" key="7">
    <source>
        <dbReference type="Pfam" id="PF03151"/>
    </source>
</evidence>
<evidence type="ECO:0000256" key="5">
    <source>
        <dbReference type="SAM" id="MobiDB-lite"/>
    </source>
</evidence>
<dbReference type="KEGG" id="foc:113203004"/>
<feature type="transmembrane region" description="Helical" evidence="6">
    <location>
        <begin position="76"/>
        <end position="97"/>
    </location>
</feature>
<feature type="transmembrane region" description="Helical" evidence="6">
    <location>
        <begin position="157"/>
        <end position="177"/>
    </location>
</feature>
<dbReference type="InterPro" id="IPR037185">
    <property type="entry name" value="EmrE-like"/>
</dbReference>
<feature type="transmembrane region" description="Helical" evidence="6">
    <location>
        <begin position="268"/>
        <end position="300"/>
    </location>
</feature>
<dbReference type="OrthoDB" id="6418713at2759"/>
<dbReference type="Proteomes" id="UP000504606">
    <property type="component" value="Unplaced"/>
</dbReference>
<feature type="transmembrane region" description="Helical" evidence="6">
    <location>
        <begin position="12"/>
        <end position="31"/>
    </location>
</feature>
<dbReference type="PANTHER" id="PTHR11132">
    <property type="entry name" value="SOLUTE CARRIER FAMILY 35"/>
    <property type="match status" value="1"/>
</dbReference>
<feature type="transmembrane region" description="Helical" evidence="6">
    <location>
        <begin position="43"/>
        <end position="64"/>
    </location>
</feature>
<evidence type="ECO:0000256" key="2">
    <source>
        <dbReference type="ARBA" id="ARBA00022692"/>
    </source>
</evidence>